<dbReference type="InterPro" id="IPR001394">
    <property type="entry name" value="Peptidase_C19_UCH"/>
</dbReference>
<dbReference type="SUPFAM" id="SSF54001">
    <property type="entry name" value="Cysteine proteinases"/>
    <property type="match status" value="1"/>
</dbReference>
<evidence type="ECO:0000313" key="3">
    <source>
        <dbReference type="Proteomes" id="UP000789739"/>
    </source>
</evidence>
<dbReference type="PANTHER" id="PTHR24006">
    <property type="entry name" value="UBIQUITIN CARBOXYL-TERMINAL HYDROLASE"/>
    <property type="match status" value="1"/>
</dbReference>
<dbReference type="Proteomes" id="UP000789739">
    <property type="component" value="Unassembled WGS sequence"/>
</dbReference>
<reference evidence="2" key="1">
    <citation type="submission" date="2021-06" db="EMBL/GenBank/DDBJ databases">
        <authorList>
            <person name="Kallberg Y."/>
            <person name="Tangrot J."/>
            <person name="Rosling A."/>
        </authorList>
    </citation>
    <scope>NUCLEOTIDE SEQUENCE</scope>
    <source>
        <strain evidence="2">BR232B</strain>
    </source>
</reference>
<dbReference type="PROSITE" id="PS50235">
    <property type="entry name" value="USP_3"/>
    <property type="match status" value="1"/>
</dbReference>
<dbReference type="PANTHER" id="PTHR24006:SF910">
    <property type="entry name" value="UBIQUITINYL HYDROLASE 1"/>
    <property type="match status" value="1"/>
</dbReference>
<comment type="caution">
    <text evidence="2">The sequence shown here is derived from an EMBL/GenBank/DDBJ whole genome shotgun (WGS) entry which is preliminary data.</text>
</comment>
<dbReference type="PROSITE" id="PS00972">
    <property type="entry name" value="USP_1"/>
    <property type="match status" value="1"/>
</dbReference>
<dbReference type="InterPro" id="IPR018200">
    <property type="entry name" value="USP_CS"/>
</dbReference>
<protein>
    <submittedName>
        <fullName evidence="2">6557_t:CDS:1</fullName>
    </submittedName>
</protein>
<gene>
    <name evidence="2" type="ORF">PBRASI_LOCUS11514</name>
</gene>
<dbReference type="GO" id="GO:0005829">
    <property type="term" value="C:cytosol"/>
    <property type="evidence" value="ECO:0007669"/>
    <property type="project" value="TreeGrafter"/>
</dbReference>
<evidence type="ECO:0000313" key="2">
    <source>
        <dbReference type="EMBL" id="CAG8675337.1"/>
    </source>
</evidence>
<dbReference type="InterPro" id="IPR050164">
    <property type="entry name" value="Peptidase_C19"/>
</dbReference>
<proteinExistence type="predicted"/>
<dbReference type="InterPro" id="IPR038765">
    <property type="entry name" value="Papain-like_cys_pep_sf"/>
</dbReference>
<dbReference type="OrthoDB" id="2430460at2759"/>
<dbReference type="EMBL" id="CAJVPI010005740">
    <property type="protein sequence ID" value="CAG8675337.1"/>
    <property type="molecule type" value="Genomic_DNA"/>
</dbReference>
<evidence type="ECO:0000259" key="1">
    <source>
        <dbReference type="PROSITE" id="PS50235"/>
    </source>
</evidence>
<feature type="non-terminal residue" evidence="2">
    <location>
        <position position="253"/>
    </location>
</feature>
<dbReference type="AlphaFoldDB" id="A0A9N9EDG3"/>
<sequence length="253" mass="28911">LIDMIFHDCLFEIPVMKHSGSTCLPPKCKLDLSRNTAMELLYELTKDCPENFSYLTELLLQQLDRGNQLNNQWNYCPKASQKAVSGYVGLQNLGATCYINSIVQQFFMNPSFRDGIFMAPVKDENKDDSLLYQLQVVFGHLQESSKKAYEAMPFCRAYKDYDGQPLNVAVQMDVDEYFAGLFDRLENSVTGTPQAVLFKEHFGGTTVQQIKSRECTHVSEREDTFFVIQCEVKNKRSVEESLQLYVEGEILDG</sequence>
<organism evidence="2 3">
    <name type="scientific">Paraglomus brasilianum</name>
    <dbReference type="NCBI Taxonomy" id="144538"/>
    <lineage>
        <taxon>Eukaryota</taxon>
        <taxon>Fungi</taxon>
        <taxon>Fungi incertae sedis</taxon>
        <taxon>Mucoromycota</taxon>
        <taxon>Glomeromycotina</taxon>
        <taxon>Glomeromycetes</taxon>
        <taxon>Paraglomerales</taxon>
        <taxon>Paraglomeraceae</taxon>
        <taxon>Paraglomus</taxon>
    </lineage>
</organism>
<dbReference type="GO" id="GO:0016579">
    <property type="term" value="P:protein deubiquitination"/>
    <property type="evidence" value="ECO:0007669"/>
    <property type="project" value="InterPro"/>
</dbReference>
<name>A0A9N9EDG3_9GLOM</name>
<feature type="domain" description="USP" evidence="1">
    <location>
        <begin position="88"/>
        <end position="253"/>
    </location>
</feature>
<keyword evidence="3" id="KW-1185">Reference proteome</keyword>
<dbReference type="GO" id="GO:0005634">
    <property type="term" value="C:nucleus"/>
    <property type="evidence" value="ECO:0007669"/>
    <property type="project" value="TreeGrafter"/>
</dbReference>
<accession>A0A9N9EDG3</accession>
<dbReference type="InterPro" id="IPR028889">
    <property type="entry name" value="USP"/>
</dbReference>
<dbReference type="Gene3D" id="3.90.70.10">
    <property type="entry name" value="Cysteine proteinases"/>
    <property type="match status" value="1"/>
</dbReference>
<feature type="non-terminal residue" evidence="2">
    <location>
        <position position="1"/>
    </location>
</feature>
<dbReference type="GO" id="GO:0004843">
    <property type="term" value="F:cysteine-type deubiquitinase activity"/>
    <property type="evidence" value="ECO:0007669"/>
    <property type="project" value="InterPro"/>
</dbReference>
<dbReference type="Pfam" id="PF00443">
    <property type="entry name" value="UCH"/>
    <property type="match status" value="1"/>
</dbReference>